<dbReference type="PROSITE" id="PS51387">
    <property type="entry name" value="FAD_PCMH"/>
    <property type="match status" value="1"/>
</dbReference>
<name>A0A1A7C237_9BURK</name>
<dbReference type="RefSeq" id="WP_065308295.1">
    <property type="nucleotide sequence ID" value="NZ_LOCQ01000055.1"/>
</dbReference>
<keyword evidence="5" id="KW-1185">Reference proteome</keyword>
<gene>
    <name evidence="4" type="ORF">ASR47_1008135</name>
</gene>
<organism evidence="4 5">
    <name type="scientific">Janthinobacterium psychrotolerans</name>
    <dbReference type="NCBI Taxonomy" id="1747903"/>
    <lineage>
        <taxon>Bacteria</taxon>
        <taxon>Pseudomonadati</taxon>
        <taxon>Pseudomonadota</taxon>
        <taxon>Betaproteobacteria</taxon>
        <taxon>Burkholderiales</taxon>
        <taxon>Oxalobacteraceae</taxon>
        <taxon>Janthinobacterium</taxon>
    </lineage>
</organism>
<evidence type="ECO:0000313" key="5">
    <source>
        <dbReference type="Proteomes" id="UP000092713"/>
    </source>
</evidence>
<protein>
    <submittedName>
        <fullName evidence="4">Glycolate oxidase FAD binding subunit</fullName>
    </submittedName>
</protein>
<dbReference type="STRING" id="1747903.ASR47_1008135"/>
<dbReference type="InterPro" id="IPR016169">
    <property type="entry name" value="FAD-bd_PCMH_sub2"/>
</dbReference>
<evidence type="ECO:0000259" key="3">
    <source>
        <dbReference type="PROSITE" id="PS51387"/>
    </source>
</evidence>
<dbReference type="InterPro" id="IPR036318">
    <property type="entry name" value="FAD-bd_PCMH-like_sf"/>
</dbReference>
<dbReference type="SUPFAM" id="SSF55103">
    <property type="entry name" value="FAD-linked oxidases, C-terminal domain"/>
    <property type="match status" value="1"/>
</dbReference>
<sequence length="356" mass="37548">MQAIAEQFRQRIINASAAGTPLRLRGGGSKDWYGQQLAGEVLDTRPYAGIIDYEPTELVITARCGTPLVEIEAALAARNQMLAFEPPHFGPGATVGGTVACALSGPRRASAGAVRDFVLGAVLMDGHGERLAFGGQVMKNVAGYDVSRLLAGSLGTLGLILEVSLKVLPLPLREASLQFECAEIAALRMLNEWGGQPLPISASCWHDGVLTLRLSGAEAAVTAAQQRLGGAAVAAQEAAIFWSALREQTHDFFKGPGSLWRLSLPPHASAVILKGRQLIEWGGAQRWLKIDGDADAAGAQRIRQSVAAAGGHAILFRGGDKTAGVFQPLAPAVAAIHARLARSFDPAGIFNPHRMY</sequence>
<keyword evidence="1" id="KW-0285">Flavoprotein</keyword>
<dbReference type="InterPro" id="IPR016166">
    <property type="entry name" value="FAD-bd_PCMH"/>
</dbReference>
<evidence type="ECO:0000256" key="1">
    <source>
        <dbReference type="ARBA" id="ARBA00022630"/>
    </source>
</evidence>
<dbReference type="GO" id="GO:0003824">
    <property type="term" value="F:catalytic activity"/>
    <property type="evidence" value="ECO:0007669"/>
    <property type="project" value="InterPro"/>
</dbReference>
<dbReference type="PANTHER" id="PTHR11748:SF103">
    <property type="entry name" value="GLYCOLATE OXIDASE SUBUNIT GLCE"/>
    <property type="match status" value="1"/>
</dbReference>
<dbReference type="EMBL" id="LOCQ01000055">
    <property type="protein sequence ID" value="OBV39074.1"/>
    <property type="molecule type" value="Genomic_DNA"/>
</dbReference>
<evidence type="ECO:0000256" key="2">
    <source>
        <dbReference type="ARBA" id="ARBA00022827"/>
    </source>
</evidence>
<dbReference type="SUPFAM" id="SSF56176">
    <property type="entry name" value="FAD-binding/transporter-associated domain-like"/>
    <property type="match status" value="1"/>
</dbReference>
<dbReference type="Proteomes" id="UP000092713">
    <property type="component" value="Unassembled WGS sequence"/>
</dbReference>
<dbReference type="InterPro" id="IPR006094">
    <property type="entry name" value="Oxid_FAD_bind_N"/>
</dbReference>
<dbReference type="PATRIC" id="fig|1747903.4.peg.2643"/>
<dbReference type="Pfam" id="PF01565">
    <property type="entry name" value="FAD_binding_4"/>
    <property type="match status" value="1"/>
</dbReference>
<feature type="domain" description="FAD-binding PCMH-type" evidence="3">
    <location>
        <begin position="1"/>
        <end position="170"/>
    </location>
</feature>
<dbReference type="PANTHER" id="PTHR11748">
    <property type="entry name" value="D-LACTATE DEHYDROGENASE"/>
    <property type="match status" value="1"/>
</dbReference>
<comment type="caution">
    <text evidence="4">The sequence shown here is derived from an EMBL/GenBank/DDBJ whole genome shotgun (WGS) entry which is preliminary data.</text>
</comment>
<proteinExistence type="predicted"/>
<accession>A0A1A7C237</accession>
<keyword evidence="2" id="KW-0274">FAD</keyword>
<dbReference type="NCBIfam" id="NF008439">
    <property type="entry name" value="PRK11282.1"/>
    <property type="match status" value="1"/>
</dbReference>
<dbReference type="OrthoDB" id="9811557at2"/>
<dbReference type="AlphaFoldDB" id="A0A1A7C237"/>
<evidence type="ECO:0000313" key="4">
    <source>
        <dbReference type="EMBL" id="OBV39074.1"/>
    </source>
</evidence>
<dbReference type="InterPro" id="IPR016164">
    <property type="entry name" value="FAD-linked_Oxase-like_C"/>
</dbReference>
<dbReference type="GO" id="GO:0071949">
    <property type="term" value="F:FAD binding"/>
    <property type="evidence" value="ECO:0007669"/>
    <property type="project" value="InterPro"/>
</dbReference>
<dbReference type="Gene3D" id="3.30.465.10">
    <property type="match status" value="1"/>
</dbReference>
<reference evidence="4 5" key="1">
    <citation type="submission" date="2016-04" db="EMBL/GenBank/DDBJ databases">
        <title>Draft genome sequence of Janthinobacterium psychrotolerans sp. nov., isolated from freshwater sediments in Denmark.</title>
        <authorList>
            <person name="Gong X."/>
            <person name="Skrivergaard S."/>
            <person name="Korsgaard B.S."/>
            <person name="Schreiber L."/>
            <person name="Marshall I.P."/>
            <person name="Finster K."/>
            <person name="Schramm A."/>
        </authorList>
    </citation>
    <scope>NUCLEOTIDE SEQUENCE [LARGE SCALE GENOMIC DNA]</scope>
    <source>
        <strain evidence="4 5">S3-2</strain>
    </source>
</reference>